<dbReference type="InterPro" id="IPR011051">
    <property type="entry name" value="RmlC_Cupin_sf"/>
</dbReference>
<comment type="caution">
    <text evidence="4">The sequence shown here is derived from an EMBL/GenBank/DDBJ whole genome shotgun (WGS) entry which is preliminary data.</text>
</comment>
<dbReference type="EC" id="5.1.3.13" evidence="3"/>
<evidence type="ECO:0000313" key="4">
    <source>
        <dbReference type="EMBL" id="RCK74637.1"/>
    </source>
</evidence>
<proteinExistence type="inferred from homology"/>
<dbReference type="InterPro" id="IPR014710">
    <property type="entry name" value="RmlC-like_jellyroll"/>
</dbReference>
<comment type="function">
    <text evidence="3">Catalyzes the epimerization of the C3' and C5'positions of dTDP-6-deoxy-D-xylo-4-hexulose, forming dTDP-6-deoxy-L-lyxo-4-hexulose.</text>
</comment>
<evidence type="ECO:0000256" key="2">
    <source>
        <dbReference type="PIRSR" id="PIRSR600888-3"/>
    </source>
</evidence>
<comment type="catalytic activity">
    <reaction evidence="3">
        <text>dTDP-4-dehydro-6-deoxy-alpha-D-glucose = dTDP-4-dehydro-beta-L-rhamnose</text>
        <dbReference type="Rhea" id="RHEA:16969"/>
        <dbReference type="ChEBI" id="CHEBI:57649"/>
        <dbReference type="ChEBI" id="CHEBI:62830"/>
        <dbReference type="EC" id="5.1.3.13"/>
    </reaction>
</comment>
<dbReference type="Pfam" id="PF00908">
    <property type="entry name" value="dTDP_sugar_isom"/>
    <property type="match status" value="1"/>
</dbReference>
<dbReference type="GO" id="GO:0008830">
    <property type="term" value="F:dTDP-4-dehydrorhamnose 3,5-epimerase activity"/>
    <property type="evidence" value="ECO:0007669"/>
    <property type="project" value="UniProtKB-UniRule"/>
</dbReference>
<comment type="pathway">
    <text evidence="3">Carbohydrate biosynthesis; dTDP-L-rhamnose biosynthesis.</text>
</comment>
<reference evidence="4 5" key="1">
    <citation type="submission" date="2018-05" db="EMBL/GenBank/DDBJ databases">
        <title>A metagenomic window into the 2 km-deep terrestrial subsurface aquifer revealed taxonomically and functionally diverse microbial community comprising novel uncultured bacterial lineages.</title>
        <authorList>
            <person name="Kadnikov V.V."/>
            <person name="Mardanov A.V."/>
            <person name="Beletsky A.V."/>
            <person name="Banks D."/>
            <person name="Pimenov N.V."/>
            <person name="Frank Y.A."/>
            <person name="Karnachuk O.V."/>
            <person name="Ravin N.V."/>
        </authorList>
    </citation>
    <scope>NUCLEOTIDE SEQUENCE [LARGE SCALE GENOMIC DNA]</scope>
    <source>
        <strain evidence="4">BY5</strain>
    </source>
</reference>
<evidence type="ECO:0000256" key="3">
    <source>
        <dbReference type="RuleBase" id="RU364069"/>
    </source>
</evidence>
<keyword evidence="3" id="KW-0413">Isomerase</keyword>
<comment type="similarity">
    <text evidence="3">Belongs to the dTDP-4-dehydrorhamnose 3,5-epimerase family.</text>
</comment>
<dbReference type="GO" id="GO:0000271">
    <property type="term" value="P:polysaccharide biosynthetic process"/>
    <property type="evidence" value="ECO:0007669"/>
    <property type="project" value="TreeGrafter"/>
</dbReference>
<dbReference type="CDD" id="cd00438">
    <property type="entry name" value="cupin_RmlC"/>
    <property type="match status" value="1"/>
</dbReference>
<dbReference type="GO" id="GO:0005829">
    <property type="term" value="C:cytosol"/>
    <property type="evidence" value="ECO:0007669"/>
    <property type="project" value="TreeGrafter"/>
</dbReference>
<dbReference type="PANTHER" id="PTHR21047:SF2">
    <property type="entry name" value="THYMIDINE DIPHOSPHO-4-KETO-RHAMNOSE 3,5-EPIMERASE"/>
    <property type="match status" value="1"/>
</dbReference>
<feature type="active site" description="Proton acceptor" evidence="1">
    <location>
        <position position="61"/>
    </location>
</feature>
<sequence length="184" mass="20538">MEFRATPIAGVTVIVPRRHEDERGFFAETFQAERFAAAGLPNRFVQFNVARSKRGVLRGLHYQFPNPQGKLVTCQTGRIYDVAVDLRRGSPTYGKWFGIELSADTGWQLYVPVGCAHGYVVLSEQSDVTYAVTALYEPKGQLGLAWDDPALGIPWPVSAPLLSEKDRHWPRLAEFDSPFQANGL</sequence>
<accession>A0A367Z9Y7</accession>
<protein>
    <recommendedName>
        <fullName evidence="3">dTDP-4-dehydrorhamnose 3,5-epimerase</fullName>
        <ecNumber evidence="3">5.1.3.13</ecNumber>
    </recommendedName>
    <alternativeName>
        <fullName evidence="3">Thymidine diphospho-4-keto-rhamnose 3,5-epimerase</fullName>
    </alternativeName>
</protein>
<name>A0A367Z9Y7_9BACT</name>
<feature type="active site" description="Proton donor" evidence="1">
    <location>
        <position position="130"/>
    </location>
</feature>
<dbReference type="NCBIfam" id="TIGR01221">
    <property type="entry name" value="rmlC"/>
    <property type="match status" value="1"/>
</dbReference>
<dbReference type="AlphaFoldDB" id="A0A367Z9Y7"/>
<dbReference type="Gene3D" id="2.60.120.10">
    <property type="entry name" value="Jelly Rolls"/>
    <property type="match status" value="1"/>
</dbReference>
<evidence type="ECO:0000256" key="1">
    <source>
        <dbReference type="PIRSR" id="PIRSR600888-1"/>
    </source>
</evidence>
<dbReference type="Proteomes" id="UP000252355">
    <property type="component" value="Unassembled WGS sequence"/>
</dbReference>
<comment type="subunit">
    <text evidence="3">Homodimer.</text>
</comment>
<dbReference type="PANTHER" id="PTHR21047">
    <property type="entry name" value="DTDP-6-DEOXY-D-GLUCOSE-3,5 EPIMERASE"/>
    <property type="match status" value="1"/>
</dbReference>
<dbReference type="EMBL" id="QOQW01000042">
    <property type="protein sequence ID" value="RCK74637.1"/>
    <property type="molecule type" value="Genomic_DNA"/>
</dbReference>
<dbReference type="GO" id="GO:0019305">
    <property type="term" value="P:dTDP-rhamnose biosynthetic process"/>
    <property type="evidence" value="ECO:0007669"/>
    <property type="project" value="UniProtKB-UniRule"/>
</dbReference>
<evidence type="ECO:0000313" key="5">
    <source>
        <dbReference type="Proteomes" id="UP000252355"/>
    </source>
</evidence>
<organism evidence="4 5">
    <name type="scientific">Candidatus Ozemobacter sibiricus</name>
    <dbReference type="NCBI Taxonomy" id="2268124"/>
    <lineage>
        <taxon>Bacteria</taxon>
        <taxon>Candidatus Ozemobacteria</taxon>
        <taxon>Candidatus Ozemobacterales</taxon>
        <taxon>Candidatus Ozemobacteraceae</taxon>
        <taxon>Candidatus Ozemobacter</taxon>
    </lineage>
</organism>
<feature type="site" description="Participates in a stacking interaction with the thymidine ring of dTDP-4-oxo-6-deoxyglucose" evidence="2">
    <location>
        <position position="136"/>
    </location>
</feature>
<dbReference type="UniPathway" id="UPA00124"/>
<dbReference type="SUPFAM" id="SSF51182">
    <property type="entry name" value="RmlC-like cupins"/>
    <property type="match status" value="1"/>
</dbReference>
<gene>
    <name evidence="4" type="ORF">OZSIB_4373</name>
</gene>
<dbReference type="InterPro" id="IPR000888">
    <property type="entry name" value="RmlC-like"/>
</dbReference>